<protein>
    <submittedName>
        <fullName evidence="1">Uncharacterized protein</fullName>
    </submittedName>
</protein>
<gene>
    <name evidence="1" type="ORF">ACFSOY_03955</name>
</gene>
<organism evidence="1 2">
    <name type="scientific">Tumebacillus lipolyticus</name>
    <dbReference type="NCBI Taxonomy" id="1280370"/>
    <lineage>
        <taxon>Bacteria</taxon>
        <taxon>Bacillati</taxon>
        <taxon>Bacillota</taxon>
        <taxon>Bacilli</taxon>
        <taxon>Bacillales</taxon>
        <taxon>Alicyclobacillaceae</taxon>
        <taxon>Tumebacillus</taxon>
    </lineage>
</organism>
<reference evidence="2" key="1">
    <citation type="journal article" date="2019" name="Int. J. Syst. Evol. Microbiol.">
        <title>The Global Catalogue of Microorganisms (GCM) 10K type strain sequencing project: providing services to taxonomists for standard genome sequencing and annotation.</title>
        <authorList>
            <consortium name="The Broad Institute Genomics Platform"/>
            <consortium name="The Broad Institute Genome Sequencing Center for Infectious Disease"/>
            <person name="Wu L."/>
            <person name="Ma J."/>
        </authorList>
    </citation>
    <scope>NUCLEOTIDE SEQUENCE [LARGE SCALE GENOMIC DNA]</scope>
    <source>
        <strain evidence="2">CGMCC 1.13574</strain>
    </source>
</reference>
<evidence type="ECO:0000313" key="1">
    <source>
        <dbReference type="EMBL" id="MFD2169173.1"/>
    </source>
</evidence>
<evidence type="ECO:0000313" key="2">
    <source>
        <dbReference type="Proteomes" id="UP001597343"/>
    </source>
</evidence>
<name>A0ABW4ZTU4_9BACL</name>
<accession>A0ABW4ZTU4</accession>
<proteinExistence type="predicted"/>
<sequence>MRCSIYTSSDQSSKLFAIRQAVRDGMVRKLKALIEEDCGKIKILTYSLGSVIVIACECTGISLEINVNEWLHPIYFKRIQLQKDVSQNGISGDRAVCSAE</sequence>
<comment type="caution">
    <text evidence="1">The sequence shown here is derived from an EMBL/GenBank/DDBJ whole genome shotgun (WGS) entry which is preliminary data.</text>
</comment>
<dbReference type="EMBL" id="JBHUIO010000002">
    <property type="protein sequence ID" value="MFD2169173.1"/>
    <property type="molecule type" value="Genomic_DNA"/>
</dbReference>
<dbReference type="RefSeq" id="WP_386044221.1">
    <property type="nucleotide sequence ID" value="NZ_JBHUIO010000002.1"/>
</dbReference>
<dbReference type="Proteomes" id="UP001597343">
    <property type="component" value="Unassembled WGS sequence"/>
</dbReference>
<keyword evidence="2" id="KW-1185">Reference proteome</keyword>